<evidence type="ECO:0000259" key="5">
    <source>
        <dbReference type="Pfam" id="PF20703"/>
    </source>
</evidence>
<reference evidence="6" key="2">
    <citation type="submission" date="2020-09" db="EMBL/GenBank/DDBJ databases">
        <authorList>
            <person name="Sun Q."/>
            <person name="Zhou Y."/>
        </authorList>
    </citation>
    <scope>NUCLEOTIDE SEQUENCE</scope>
    <source>
        <strain evidence="6">CGMCC 4.7312</strain>
    </source>
</reference>
<dbReference type="InterPro" id="IPR036322">
    <property type="entry name" value="WD40_repeat_dom_sf"/>
</dbReference>
<keyword evidence="7" id="KW-1185">Reference proteome</keyword>
<comment type="caution">
    <text evidence="6">The sequence shown here is derived from an EMBL/GenBank/DDBJ whole genome shotgun (WGS) entry which is preliminary data.</text>
</comment>
<dbReference type="InterPro" id="IPR027417">
    <property type="entry name" value="P-loop_NTPase"/>
</dbReference>
<dbReference type="Gene3D" id="2.130.10.10">
    <property type="entry name" value="YVTN repeat-like/Quinoprotein amine dehydrogenase"/>
    <property type="match status" value="4"/>
</dbReference>
<dbReference type="Proteomes" id="UP000608890">
    <property type="component" value="Unassembled WGS sequence"/>
</dbReference>
<feature type="region of interest" description="Disordered" evidence="4">
    <location>
        <begin position="1492"/>
        <end position="1516"/>
    </location>
</feature>
<dbReference type="InterPro" id="IPR001680">
    <property type="entry name" value="WD40_rpt"/>
</dbReference>
<gene>
    <name evidence="6" type="ORF">GCM10011608_06240</name>
</gene>
<dbReference type="PROSITE" id="PS50294">
    <property type="entry name" value="WD_REPEATS_REGION"/>
    <property type="match status" value="1"/>
</dbReference>
<name>A0A917WRV3_9ACTN</name>
<feature type="domain" description="Novel STAND NTPase 1" evidence="5">
    <location>
        <begin position="268"/>
        <end position="669"/>
    </location>
</feature>
<dbReference type="Gene3D" id="3.40.50.300">
    <property type="entry name" value="P-loop containing nucleotide triphosphate hydrolases"/>
    <property type="match status" value="1"/>
</dbReference>
<dbReference type="PANTHER" id="PTHR19879">
    <property type="entry name" value="TRANSCRIPTION INITIATION FACTOR TFIID"/>
    <property type="match status" value="1"/>
</dbReference>
<dbReference type="SUPFAM" id="SSF52540">
    <property type="entry name" value="P-loop containing nucleoside triphosphate hydrolases"/>
    <property type="match status" value="1"/>
</dbReference>
<evidence type="ECO:0000256" key="3">
    <source>
        <dbReference type="PROSITE-ProRule" id="PRU00221"/>
    </source>
</evidence>
<dbReference type="SMART" id="SM00320">
    <property type="entry name" value="WD40"/>
    <property type="match status" value="6"/>
</dbReference>
<dbReference type="SUPFAM" id="SSF101908">
    <property type="entry name" value="Putative isomerase YbhE"/>
    <property type="match status" value="1"/>
</dbReference>
<organism evidence="6 7">
    <name type="scientific">Micromonospora sonchi</name>
    <dbReference type="NCBI Taxonomy" id="1763543"/>
    <lineage>
        <taxon>Bacteria</taxon>
        <taxon>Bacillati</taxon>
        <taxon>Actinomycetota</taxon>
        <taxon>Actinomycetes</taxon>
        <taxon>Micromonosporales</taxon>
        <taxon>Micromonosporaceae</taxon>
        <taxon>Micromonospora</taxon>
    </lineage>
</organism>
<proteinExistence type="predicted"/>
<dbReference type="InterPro" id="IPR049052">
    <property type="entry name" value="nSTAND1"/>
</dbReference>
<dbReference type="NCBIfam" id="NF047832">
    <property type="entry name" value="caspase_w_EACC1"/>
    <property type="match status" value="1"/>
</dbReference>
<evidence type="ECO:0000313" key="6">
    <source>
        <dbReference type="EMBL" id="GGM24140.1"/>
    </source>
</evidence>
<dbReference type="Pfam" id="PF20703">
    <property type="entry name" value="nSTAND1"/>
    <property type="match status" value="1"/>
</dbReference>
<reference evidence="6" key="1">
    <citation type="journal article" date="2014" name="Int. J. Syst. Evol. Microbiol.">
        <title>Complete genome sequence of Corynebacterium casei LMG S-19264T (=DSM 44701T), isolated from a smear-ripened cheese.</title>
        <authorList>
            <consortium name="US DOE Joint Genome Institute (JGI-PGF)"/>
            <person name="Walter F."/>
            <person name="Albersmeier A."/>
            <person name="Kalinowski J."/>
            <person name="Ruckert C."/>
        </authorList>
    </citation>
    <scope>NUCLEOTIDE SEQUENCE</scope>
    <source>
        <strain evidence="6">CGMCC 4.7312</strain>
    </source>
</reference>
<dbReference type="EMBL" id="BMNB01000002">
    <property type="protein sequence ID" value="GGM24140.1"/>
    <property type="molecule type" value="Genomic_DNA"/>
</dbReference>
<evidence type="ECO:0000256" key="1">
    <source>
        <dbReference type="ARBA" id="ARBA00022574"/>
    </source>
</evidence>
<dbReference type="InterPro" id="IPR015943">
    <property type="entry name" value="WD40/YVTN_repeat-like_dom_sf"/>
</dbReference>
<evidence type="ECO:0000256" key="2">
    <source>
        <dbReference type="ARBA" id="ARBA00022737"/>
    </source>
</evidence>
<keyword evidence="1 3" id="KW-0853">WD repeat</keyword>
<sequence>MVEPGPPATRVLIVATGAHVEGSVLPDVPAAATTAHDLAEELVLRRVVAPGNVRTLLDPRDPVAFGEAVTAVAEEADSVLIVYYVGHGLVGLDGRLYLATAITDHLTRGLEFKAFPYAVLRAGLAASRARSIVLVLDCCFSGRAGPGFGGVAGLFDQADAQGGFVLASAAPEELALAPEGERHTAFSDRFLRLLREGDPGGPPLLTWDHAFRYLSRHLRDTGFPPPHRQSRDRAGELVLAVNEAYQLPSEPSRPVDPEDEDRALDICPFQGLASFGADDARYFFGRDRLVTELVERLSAQLAADGPVMVVGPSGAGKSSLLRAGLRPSLDRGLPAAPQVRGWPHLLFNPGEHPVRELARALGHTFGGDPQEIQTALTEDPQSITSYLRRPGMLADGRRLVLVIDQFEELFTLCVDERQREVFVEGLAAACTRTAEADDPPAVVILGLRADFYGHCGQYPALVDALREAQVLVSPMTTGELRDVIEKPAYLAGLALEPGLVDLLLRDLRAGGPGAGPALPLLSHALLSTWQKRVGRTLTMAGYEAAGGIWDAVARTAEGTHDRLDEDGRVVLRRVLLRMVRLGDDAEDSRRRVPLTEFHEDGPAAPTVLDALVQARLVTVDSETAELSHDALLRAWPRLKDWIEADRAGLLVRQRLHEAAEAWERDGHDPDALYRGVRLDAAQQWFEEFGHVHGTTAEARAFLEASIAQAHAERRAAQRRTTRLRLLAGTLGILLVAAVAGAGTAIWQRRMAAQQRDLLASKAASVTADRLRDTDPRLALQLALAARRVADTPEARTSLHHAALAPYDIHLDGHTAAVARIAYHPGRHLLVSTADDHTVRLWDISEPNRPRTTAVLPTPAKSDVVLSPDGRLLLAGQTGTAQQLWNVADPNKPVALGSLGIGPSHAAFSANGRTLLALNKETLTLWDLTDPGHPVEFSTLPVGLADVRSVSLSADDRTFAAAIDPGDGEYAVRLWNVTDPRRPVATITLPDTHALSVAFSPRTPILAIGNTSTGVELWDTTDPTRPTQPHKYSINRGFGAVAALKFNPDGHTLAAGVSAVTGNRIELLDVSDPASPKSTAEYPEPTLINQLVFGDDPETVFSIGEENSFIRLWRPALNTLWPVEGAVDVREFTHSDSQILVLPKDTDHGEFTLWRANGLRHPQQVGVLSTGTKDPVVRAVDDRLLVEFSWKAPARLWDITDPAHPVPRASLGRIGWKKTTPFHSIGNDLTIAGHTIAVNTDDDQIHLWDVANPAAPVPLSTIPQPDVADSIFFIQDGRTLAVIAGAAVGQANGDILFWDVTDPRRPTGPTSLGTDHIAQLNGFDSRLAAVGDGPNLKPVRLWDISDPAHPVAGTLPPSNVRGLAMSPDEHTLATATNNSIDLWNIEDVRNPVQTGHITVDTPAKLAFSPDSRLVVAESGGGSRQVTFSESQLQLWDVTDPARVTEVAAPTVPVYLSSAGFSPDSNTLYITGNYKILLLDPNVDSLTRRLCEASDGPLSPGQRRQYFPGTPYDPPCQR</sequence>
<keyword evidence="2" id="KW-0677">Repeat</keyword>
<feature type="repeat" description="WD" evidence="3">
    <location>
        <begin position="810"/>
        <end position="851"/>
    </location>
</feature>
<dbReference type="SUPFAM" id="SSF50978">
    <property type="entry name" value="WD40 repeat-like"/>
    <property type="match status" value="1"/>
</dbReference>
<dbReference type="PANTHER" id="PTHR19879:SF9">
    <property type="entry name" value="TRANSCRIPTION INITIATION FACTOR TFIID SUBUNIT 5"/>
    <property type="match status" value="1"/>
</dbReference>
<dbReference type="InterPro" id="IPR019775">
    <property type="entry name" value="WD40_repeat_CS"/>
</dbReference>
<evidence type="ECO:0000313" key="7">
    <source>
        <dbReference type="Proteomes" id="UP000608890"/>
    </source>
</evidence>
<protein>
    <recommendedName>
        <fullName evidence="5">Novel STAND NTPase 1 domain-containing protein</fullName>
    </recommendedName>
</protein>
<dbReference type="Pfam" id="PF00400">
    <property type="entry name" value="WD40"/>
    <property type="match status" value="1"/>
</dbReference>
<dbReference type="PROSITE" id="PS00678">
    <property type="entry name" value="WD_REPEATS_1"/>
    <property type="match status" value="1"/>
</dbReference>
<dbReference type="PROSITE" id="PS50082">
    <property type="entry name" value="WD_REPEATS_2"/>
    <property type="match status" value="1"/>
</dbReference>
<accession>A0A917WRV3</accession>
<evidence type="ECO:0000256" key="4">
    <source>
        <dbReference type="SAM" id="MobiDB-lite"/>
    </source>
</evidence>